<keyword evidence="1" id="KW-0472">Membrane</keyword>
<dbReference type="Proteomes" id="UP001158050">
    <property type="component" value="Unassembled WGS sequence"/>
</dbReference>
<comment type="caution">
    <text evidence="2">The sequence shown here is derived from an EMBL/GenBank/DDBJ whole genome shotgun (WGS) entry which is preliminary data.</text>
</comment>
<organism evidence="2 3">
    <name type="scientific">Epilithonimonas pallida</name>
    <dbReference type="NCBI Taxonomy" id="373671"/>
    <lineage>
        <taxon>Bacteria</taxon>
        <taxon>Pseudomonadati</taxon>
        <taxon>Bacteroidota</taxon>
        <taxon>Flavobacteriia</taxon>
        <taxon>Flavobacteriales</taxon>
        <taxon>Weeksellaceae</taxon>
        <taxon>Chryseobacterium group</taxon>
        <taxon>Epilithonimonas</taxon>
    </lineage>
</organism>
<reference evidence="2 3" key="1">
    <citation type="submission" date="2017-05" db="EMBL/GenBank/DDBJ databases">
        <authorList>
            <person name="Varghese N."/>
            <person name="Submissions S."/>
        </authorList>
    </citation>
    <scope>NUCLEOTIDE SEQUENCE [LARGE SCALE GENOMIC DNA]</scope>
    <source>
        <strain evidence="2 3">DSM 18015</strain>
    </source>
</reference>
<keyword evidence="3" id="KW-1185">Reference proteome</keyword>
<keyword evidence="1" id="KW-1133">Transmembrane helix</keyword>
<proteinExistence type="predicted"/>
<accession>A0ABY1R266</accession>
<evidence type="ECO:0000313" key="3">
    <source>
        <dbReference type="Proteomes" id="UP001158050"/>
    </source>
</evidence>
<keyword evidence="1" id="KW-0812">Transmembrane</keyword>
<name>A0ABY1R266_9FLAO</name>
<evidence type="ECO:0000313" key="2">
    <source>
        <dbReference type="EMBL" id="SMP91738.1"/>
    </source>
</evidence>
<dbReference type="EMBL" id="FXUO01000003">
    <property type="protein sequence ID" value="SMP91738.1"/>
    <property type="molecule type" value="Genomic_DNA"/>
</dbReference>
<evidence type="ECO:0000256" key="1">
    <source>
        <dbReference type="SAM" id="Phobius"/>
    </source>
</evidence>
<protein>
    <submittedName>
        <fullName evidence="2">Uncharacterized protein</fullName>
    </submittedName>
</protein>
<sequence length="60" mass="7293">MENKFRNKSLIHTNLVLFIFNYKKNHKTVVFNFFIRLDYNVPTLLSLMLYFLITSSYDIL</sequence>
<gene>
    <name evidence="2" type="ORF">SAMN05421679_103243</name>
</gene>
<feature type="transmembrane region" description="Helical" evidence="1">
    <location>
        <begin position="33"/>
        <end position="53"/>
    </location>
</feature>